<dbReference type="EMBL" id="QGKV02001507">
    <property type="protein sequence ID" value="KAF3527684.1"/>
    <property type="molecule type" value="Genomic_DNA"/>
</dbReference>
<comment type="caution">
    <text evidence="1">The sequence shown here is derived from an EMBL/GenBank/DDBJ whole genome shotgun (WGS) entry which is preliminary data.</text>
</comment>
<reference evidence="1 2" key="1">
    <citation type="journal article" date="2020" name="BMC Genomics">
        <title>Intraspecific diversification of the crop wild relative Brassica cretica Lam. using demographic model selection.</title>
        <authorList>
            <person name="Kioukis A."/>
            <person name="Michalopoulou V.A."/>
            <person name="Briers L."/>
            <person name="Pirintsos S."/>
            <person name="Studholme D.J."/>
            <person name="Pavlidis P."/>
            <person name="Sarris P.F."/>
        </authorList>
    </citation>
    <scope>NUCLEOTIDE SEQUENCE [LARGE SCALE GENOMIC DNA]</scope>
    <source>
        <strain evidence="2">cv. PFS-1207/04</strain>
    </source>
</reference>
<organism evidence="1 2">
    <name type="scientific">Brassica cretica</name>
    <name type="common">Mustard</name>
    <dbReference type="NCBI Taxonomy" id="69181"/>
    <lineage>
        <taxon>Eukaryota</taxon>
        <taxon>Viridiplantae</taxon>
        <taxon>Streptophyta</taxon>
        <taxon>Embryophyta</taxon>
        <taxon>Tracheophyta</taxon>
        <taxon>Spermatophyta</taxon>
        <taxon>Magnoliopsida</taxon>
        <taxon>eudicotyledons</taxon>
        <taxon>Gunneridae</taxon>
        <taxon>Pentapetalae</taxon>
        <taxon>rosids</taxon>
        <taxon>malvids</taxon>
        <taxon>Brassicales</taxon>
        <taxon>Brassicaceae</taxon>
        <taxon>Brassiceae</taxon>
        <taxon>Brassica</taxon>
    </lineage>
</organism>
<evidence type="ECO:0000313" key="2">
    <source>
        <dbReference type="Proteomes" id="UP000266723"/>
    </source>
</evidence>
<sequence length="71" mass="7883">MSGLTLIEPVRALWKADKLLWTSMIGFGSGRLFNGLESSFKVAYSQMDGPGNLRYGIFSAHMSWLAAWLAE</sequence>
<name>A0ABQ7B614_BRACR</name>
<dbReference type="Proteomes" id="UP000266723">
    <property type="component" value="Unassembled WGS sequence"/>
</dbReference>
<keyword evidence="2" id="KW-1185">Reference proteome</keyword>
<gene>
    <name evidence="1" type="ORF">DY000_02040809</name>
</gene>
<protein>
    <submittedName>
        <fullName evidence="1">Uncharacterized protein</fullName>
    </submittedName>
</protein>
<accession>A0ABQ7B614</accession>
<evidence type="ECO:0000313" key="1">
    <source>
        <dbReference type="EMBL" id="KAF3527684.1"/>
    </source>
</evidence>
<proteinExistence type="predicted"/>